<feature type="region of interest" description="Disordered" evidence="3">
    <location>
        <begin position="53"/>
        <end position="72"/>
    </location>
</feature>
<dbReference type="InterPro" id="IPR027417">
    <property type="entry name" value="P-loop_NTPase"/>
</dbReference>
<dbReference type="Gene3D" id="3.40.50.300">
    <property type="entry name" value="P-loop containing nucleotide triphosphate hydrolases"/>
    <property type="match status" value="1"/>
</dbReference>
<sequence length="220" mass="24201">MANITSGSIVVSNVPTSKLCVDNLRKGIAGLPQDTFFLPGSVRDNFRIYHGRGSQRRRRDSHSSLSSHCSGEQDGWTLEDYRLTALMVESLTAVGLYDKVIAAGGLDFENIGLTTLLSHGERQLFNLARLSVTSSPIILMDEVTSSMDDETKALARSFIRERFRGKTIIEVVHRLGSMVEDDWDFYILMDSGEVAEMADLKVEGSGPKLARLLASEGAET</sequence>
<evidence type="ECO:0000256" key="3">
    <source>
        <dbReference type="SAM" id="MobiDB-lite"/>
    </source>
</evidence>
<organism evidence="5 6">
    <name type="scientific">Diaporthe vaccinii</name>
    <dbReference type="NCBI Taxonomy" id="105482"/>
    <lineage>
        <taxon>Eukaryota</taxon>
        <taxon>Fungi</taxon>
        <taxon>Dikarya</taxon>
        <taxon>Ascomycota</taxon>
        <taxon>Pezizomycotina</taxon>
        <taxon>Sordariomycetes</taxon>
        <taxon>Sordariomycetidae</taxon>
        <taxon>Diaporthales</taxon>
        <taxon>Diaporthaceae</taxon>
        <taxon>Diaporthe</taxon>
        <taxon>Diaporthe eres species complex</taxon>
    </lineage>
</organism>
<protein>
    <recommendedName>
        <fullName evidence="4">ABC transporter domain-containing protein</fullName>
    </recommendedName>
</protein>
<evidence type="ECO:0000313" key="5">
    <source>
        <dbReference type="EMBL" id="KAL2272235.1"/>
    </source>
</evidence>
<keyword evidence="6" id="KW-1185">Reference proteome</keyword>
<dbReference type="InterPro" id="IPR003439">
    <property type="entry name" value="ABC_transporter-like_ATP-bd"/>
</dbReference>
<keyword evidence="1" id="KW-0547">Nucleotide-binding</keyword>
<dbReference type="PANTHER" id="PTHR24223:SF345">
    <property type="entry name" value="ABC MULTIDRUG TRANSPORTER (EUROFUNG)"/>
    <property type="match status" value="1"/>
</dbReference>
<evidence type="ECO:0000313" key="6">
    <source>
        <dbReference type="Proteomes" id="UP001600888"/>
    </source>
</evidence>
<dbReference type="PANTHER" id="PTHR24223">
    <property type="entry name" value="ATP-BINDING CASSETTE SUB-FAMILY C"/>
    <property type="match status" value="1"/>
</dbReference>
<feature type="domain" description="ABC transporter" evidence="4">
    <location>
        <begin position="4"/>
        <end position="145"/>
    </location>
</feature>
<dbReference type="Pfam" id="PF00005">
    <property type="entry name" value="ABC_tran"/>
    <property type="match status" value="1"/>
</dbReference>
<dbReference type="SUPFAM" id="SSF52540">
    <property type="entry name" value="P-loop containing nucleoside triphosphate hydrolases"/>
    <property type="match status" value="1"/>
</dbReference>
<comment type="caution">
    <text evidence="5">The sequence shown here is derived from an EMBL/GenBank/DDBJ whole genome shotgun (WGS) entry which is preliminary data.</text>
</comment>
<dbReference type="EMBL" id="JBAWTH010000265">
    <property type="protein sequence ID" value="KAL2272235.1"/>
    <property type="molecule type" value="Genomic_DNA"/>
</dbReference>
<accession>A0ABR4DQB4</accession>
<proteinExistence type="predicted"/>
<dbReference type="InterPro" id="IPR050173">
    <property type="entry name" value="ABC_transporter_C-like"/>
</dbReference>
<keyword evidence="2" id="KW-0067">ATP-binding</keyword>
<name>A0ABR4DQB4_9PEZI</name>
<evidence type="ECO:0000259" key="4">
    <source>
        <dbReference type="Pfam" id="PF00005"/>
    </source>
</evidence>
<reference evidence="5 6" key="1">
    <citation type="submission" date="2024-03" db="EMBL/GenBank/DDBJ databases">
        <title>A high-quality draft genome sequence of Diaporthe vaccinii, a causative agent of upright dieback and viscid rot disease in cranberry plants.</title>
        <authorList>
            <person name="Sarrasin M."/>
            <person name="Lang B.F."/>
            <person name="Burger G."/>
        </authorList>
    </citation>
    <scope>NUCLEOTIDE SEQUENCE [LARGE SCALE GENOMIC DNA]</scope>
    <source>
        <strain evidence="5 6">IS7</strain>
    </source>
</reference>
<dbReference type="Proteomes" id="UP001600888">
    <property type="component" value="Unassembled WGS sequence"/>
</dbReference>
<evidence type="ECO:0000256" key="1">
    <source>
        <dbReference type="ARBA" id="ARBA00022741"/>
    </source>
</evidence>
<evidence type="ECO:0000256" key="2">
    <source>
        <dbReference type="ARBA" id="ARBA00022840"/>
    </source>
</evidence>
<gene>
    <name evidence="5" type="ORF">FJTKL_07183</name>
</gene>